<dbReference type="Proteomes" id="UP000838672">
    <property type="component" value="Unassembled WGS sequence"/>
</dbReference>
<feature type="transmembrane region" description="Helical" evidence="1">
    <location>
        <begin position="6"/>
        <end position="27"/>
    </location>
</feature>
<organism evidence="2 3">
    <name type="scientific">Vibrio stylophorae</name>
    <dbReference type="NCBI Taxonomy" id="659351"/>
    <lineage>
        <taxon>Bacteria</taxon>
        <taxon>Pseudomonadati</taxon>
        <taxon>Pseudomonadota</taxon>
        <taxon>Gammaproteobacteria</taxon>
        <taxon>Vibrionales</taxon>
        <taxon>Vibrionaceae</taxon>
        <taxon>Vibrio</taxon>
    </lineage>
</organism>
<gene>
    <name evidence="2" type="ORF">VST7929_02805</name>
</gene>
<evidence type="ECO:0000313" key="3">
    <source>
        <dbReference type="Proteomes" id="UP000838672"/>
    </source>
</evidence>
<keyword evidence="1" id="KW-1133">Transmembrane helix</keyword>
<evidence type="ECO:0000256" key="1">
    <source>
        <dbReference type="SAM" id="Phobius"/>
    </source>
</evidence>
<evidence type="ECO:0000313" key="2">
    <source>
        <dbReference type="EMBL" id="CAH0535144.1"/>
    </source>
</evidence>
<keyword evidence="1" id="KW-0472">Membrane</keyword>
<dbReference type="EMBL" id="CAKLDI010000002">
    <property type="protein sequence ID" value="CAH0535144.1"/>
    <property type="molecule type" value="Genomic_DNA"/>
</dbReference>
<name>A0ABM8ZWV9_9VIBR</name>
<reference evidence="2" key="1">
    <citation type="submission" date="2021-11" db="EMBL/GenBank/DDBJ databases">
        <authorList>
            <person name="Rodrigo-Torres L."/>
            <person name="Arahal R. D."/>
            <person name="Lucena T."/>
        </authorList>
    </citation>
    <scope>NUCLEOTIDE SEQUENCE</scope>
    <source>
        <strain evidence="2">CECT 7929</strain>
    </source>
</reference>
<dbReference type="RefSeq" id="WP_237468004.1">
    <property type="nucleotide sequence ID" value="NZ_CAKLDI010000002.1"/>
</dbReference>
<comment type="caution">
    <text evidence="2">The sequence shown here is derived from an EMBL/GenBank/DDBJ whole genome shotgun (WGS) entry which is preliminary data.</text>
</comment>
<keyword evidence="3" id="KW-1185">Reference proteome</keyword>
<protein>
    <submittedName>
        <fullName evidence="2">Uncharacterized protein</fullName>
    </submittedName>
</protein>
<proteinExistence type="predicted"/>
<sequence length="101" mass="11534">MSSDGIFVSLLLVSFIGGLMLTLVPLFRRGRHAPIDDPAFLKSLRHALSQGGEEAQQWLDWYQHQPPQEALVVLLRQEISQARYRGVDVKVWDQRLSLYSS</sequence>
<accession>A0ABM8ZWV9</accession>
<keyword evidence="1" id="KW-0812">Transmembrane</keyword>